<dbReference type="InterPro" id="IPR002227">
    <property type="entry name" value="Tyrosinase_Cu-bd"/>
</dbReference>
<evidence type="ECO:0000313" key="14">
    <source>
        <dbReference type="Proteomes" id="UP000325395"/>
    </source>
</evidence>
<organism evidence="13 14">
    <name type="scientific">Aspergillus pseudocaelatus</name>
    <dbReference type="NCBI Taxonomy" id="1825620"/>
    <lineage>
        <taxon>Eukaryota</taxon>
        <taxon>Fungi</taxon>
        <taxon>Dikarya</taxon>
        <taxon>Ascomycota</taxon>
        <taxon>Pezizomycotina</taxon>
        <taxon>Eurotiomycetes</taxon>
        <taxon>Eurotiomycetidae</taxon>
        <taxon>Eurotiales</taxon>
        <taxon>Aspergillaceae</taxon>
        <taxon>Aspergillus</taxon>
        <taxon>Aspergillus subgen. Circumdati</taxon>
    </lineage>
</organism>
<keyword evidence="6" id="KW-0186">Copper</keyword>
<comment type="cofactor">
    <cofactor evidence="1">
        <name>Cu(2+)</name>
        <dbReference type="ChEBI" id="CHEBI:29036"/>
    </cofactor>
</comment>
<dbReference type="EMBL" id="ML735775">
    <property type="protein sequence ID" value="KAE8414952.1"/>
    <property type="molecule type" value="Genomic_DNA"/>
</dbReference>
<proteinExistence type="inferred from homology"/>
<dbReference type="PROSITE" id="PS00498">
    <property type="entry name" value="TYROSINASE_2"/>
    <property type="match status" value="1"/>
</dbReference>
<evidence type="ECO:0000256" key="5">
    <source>
        <dbReference type="ARBA" id="ARBA00023002"/>
    </source>
</evidence>
<dbReference type="PROSITE" id="PS00497">
    <property type="entry name" value="TYROSINASE_1"/>
    <property type="match status" value="1"/>
</dbReference>
<accession>A0ABQ6WCU9</accession>
<feature type="domain" description="Tyrosinase copper-binding" evidence="12">
    <location>
        <begin position="378"/>
        <end position="389"/>
    </location>
</feature>
<dbReference type="InterPro" id="IPR008922">
    <property type="entry name" value="Di-copper_centre_dom_sf"/>
</dbReference>
<evidence type="ECO:0000256" key="8">
    <source>
        <dbReference type="ARBA" id="ARBA00023101"/>
    </source>
</evidence>
<dbReference type="InterPro" id="IPR050316">
    <property type="entry name" value="Tyrosinase/Hemocyanin"/>
</dbReference>
<gene>
    <name evidence="13" type="ORF">BDV36DRAFT_285705</name>
</gene>
<keyword evidence="14" id="KW-1185">Reference proteome</keyword>
<dbReference type="EC" id="1.14.18.1" evidence="3"/>
<evidence type="ECO:0000256" key="9">
    <source>
        <dbReference type="ARBA" id="ARBA00048233"/>
    </source>
</evidence>
<dbReference type="PANTHER" id="PTHR11474">
    <property type="entry name" value="TYROSINASE FAMILY MEMBER"/>
    <property type="match status" value="1"/>
</dbReference>
<evidence type="ECO:0000256" key="3">
    <source>
        <dbReference type="ARBA" id="ARBA00011906"/>
    </source>
</evidence>
<evidence type="ECO:0000256" key="6">
    <source>
        <dbReference type="ARBA" id="ARBA00023008"/>
    </source>
</evidence>
<reference evidence="13 14" key="1">
    <citation type="submission" date="2019-04" db="EMBL/GenBank/DDBJ databases">
        <authorList>
            <consortium name="DOE Joint Genome Institute"/>
            <person name="Mondo S."/>
            <person name="Kjaerbolling I."/>
            <person name="Vesth T."/>
            <person name="Frisvad J.C."/>
            <person name="Nybo J.L."/>
            <person name="Theobald S."/>
            <person name="Kildgaard S."/>
            <person name="Isbrandt T."/>
            <person name="Kuo A."/>
            <person name="Sato A."/>
            <person name="Lyhne E.K."/>
            <person name="Kogle M.E."/>
            <person name="Wiebenga A."/>
            <person name="Kun R.S."/>
            <person name="Lubbers R.J."/>
            <person name="Makela M.R."/>
            <person name="Barry K."/>
            <person name="Chovatia M."/>
            <person name="Clum A."/>
            <person name="Daum C."/>
            <person name="Haridas S."/>
            <person name="He G."/>
            <person name="LaButti K."/>
            <person name="Lipzen A."/>
            <person name="Riley R."/>
            <person name="Salamov A."/>
            <person name="Simmons B.A."/>
            <person name="Magnuson J.K."/>
            <person name="Henrissat B."/>
            <person name="Mortensen U.H."/>
            <person name="Larsen T.O."/>
            <person name="Devries R.P."/>
            <person name="Grigoriev I.V."/>
            <person name="Machida M."/>
            <person name="Baker S.E."/>
            <person name="Andersen M.R."/>
            <person name="Cantor M.N."/>
            <person name="Hua S.X."/>
        </authorList>
    </citation>
    <scope>NUCLEOTIDE SEQUENCE [LARGE SCALE GENOMIC DNA]</scope>
    <source>
        <strain evidence="13 14">CBS 117616</strain>
    </source>
</reference>
<comment type="similarity">
    <text evidence="2">Belongs to the tyrosinase family.</text>
</comment>
<evidence type="ECO:0000256" key="4">
    <source>
        <dbReference type="ARBA" id="ARBA00022723"/>
    </source>
</evidence>
<dbReference type="PANTHER" id="PTHR11474:SF76">
    <property type="entry name" value="SHKT DOMAIN-CONTAINING PROTEIN"/>
    <property type="match status" value="1"/>
</dbReference>
<dbReference type="Gene3D" id="1.10.1280.10">
    <property type="entry name" value="Di-copper center containing domain from catechol oxidase"/>
    <property type="match status" value="1"/>
</dbReference>
<evidence type="ECO:0000259" key="11">
    <source>
        <dbReference type="PROSITE" id="PS00497"/>
    </source>
</evidence>
<feature type="domain" description="Tyrosinase copper-binding" evidence="11">
    <location>
        <begin position="104"/>
        <end position="121"/>
    </location>
</feature>
<evidence type="ECO:0000256" key="2">
    <source>
        <dbReference type="ARBA" id="ARBA00009928"/>
    </source>
</evidence>
<evidence type="ECO:0000313" key="13">
    <source>
        <dbReference type="EMBL" id="KAE8414952.1"/>
    </source>
</evidence>
<dbReference type="PRINTS" id="PR00092">
    <property type="entry name" value="TYROSINASE"/>
</dbReference>
<dbReference type="Gene3D" id="2.60.310.20">
    <property type="match status" value="1"/>
</dbReference>
<protein>
    <recommendedName>
        <fullName evidence="3">tyrosinase</fullName>
        <ecNumber evidence="3">1.14.18.1</ecNumber>
    </recommendedName>
</protein>
<evidence type="ECO:0000256" key="10">
    <source>
        <dbReference type="ARBA" id="ARBA00048881"/>
    </source>
</evidence>
<keyword evidence="4" id="KW-0479">Metal-binding</keyword>
<evidence type="ECO:0000256" key="1">
    <source>
        <dbReference type="ARBA" id="ARBA00001973"/>
    </source>
</evidence>
<dbReference type="Pfam" id="PF00264">
    <property type="entry name" value="Tyrosinase"/>
    <property type="match status" value="1"/>
</dbReference>
<dbReference type="InterPro" id="IPR041640">
    <property type="entry name" value="Tyrosinase_C"/>
</dbReference>
<comment type="catalytic activity">
    <reaction evidence="10">
        <text>L-tyrosine + O2 = L-dopaquinone + H2O</text>
        <dbReference type="Rhea" id="RHEA:18117"/>
        <dbReference type="ChEBI" id="CHEBI:15377"/>
        <dbReference type="ChEBI" id="CHEBI:15379"/>
        <dbReference type="ChEBI" id="CHEBI:57924"/>
        <dbReference type="ChEBI" id="CHEBI:58315"/>
        <dbReference type="EC" id="1.14.18.1"/>
    </reaction>
</comment>
<dbReference type="SUPFAM" id="SSF48056">
    <property type="entry name" value="Di-copper centre-containing domain"/>
    <property type="match status" value="1"/>
</dbReference>
<keyword evidence="8" id="KW-0470">Melanin biosynthesis</keyword>
<sequence>MVTNPPSYPIKGINTFDPQGRRPVRKNIDDWYKEQTLGDNSKRIQLTLFVEALAIVQARPFEDVRSWFRIAGIHSQPWVAWDNARPPKGSTEVPKDRVPGYCVHNDYTFPTWHRVYVTLLEQVLYEAMNEFIEKNVPVQWETEWRNEANQWRLPYWDFARFANKPEVEVPEGAVGELRLPILLVKPNVEIRSVSKDKTIVETKTVANPFYKYTAPKVMGKLDSPYKIQTEIRTKKDKNGNSTSWTIPWDKCISTTKYGLLEGYHIDIWADGGQNWLRSNLALNEHAWAPQPMKPQQTVQFMTWKLLQQNGGPTSWTAFSSTRYCRSHDEKPEYWLSLEMIHNNIHAFVGGSQFIRPDETHMKLWGMGHMASPLVAAFDPIFFIYHCNIDRLTATWQFLNPTKWFDGDSASALNNDLLPFSKNDKHEIYRSEDVKDWRKLGYDYEILQGKDDYNEAHIKQVKREIDTLYSKRTTALFPGLDKENRDESDYIITIYYSRYALNGEPYKINLFVGEKPDEDFVGPGSKNFVASIYSFSAPLPADGDGGCGNCKQQQDEGVRSVAQVPATFAVDKFADEDAGNPEDNVWFVVVDSLGQQVNLEQLGSPIKATLHRAEKATFLHEVDDNSPTDYEKIGDGKQVVYGEVATTSFR</sequence>
<comment type="catalytic activity">
    <reaction evidence="9">
        <text>2 L-dopa + O2 = 2 L-dopaquinone + 2 H2O</text>
        <dbReference type="Rhea" id="RHEA:34287"/>
        <dbReference type="ChEBI" id="CHEBI:15377"/>
        <dbReference type="ChEBI" id="CHEBI:15379"/>
        <dbReference type="ChEBI" id="CHEBI:57504"/>
        <dbReference type="ChEBI" id="CHEBI:57924"/>
        <dbReference type="EC" id="1.14.18.1"/>
    </reaction>
</comment>
<name>A0ABQ6WCU9_9EURO</name>
<dbReference type="Pfam" id="PF18132">
    <property type="entry name" value="Tyrosinase_C"/>
    <property type="match status" value="1"/>
</dbReference>
<evidence type="ECO:0000256" key="7">
    <source>
        <dbReference type="ARBA" id="ARBA00023033"/>
    </source>
</evidence>
<keyword evidence="5" id="KW-0560">Oxidoreductase</keyword>
<dbReference type="Proteomes" id="UP000325395">
    <property type="component" value="Unassembled WGS sequence"/>
</dbReference>
<evidence type="ECO:0000259" key="12">
    <source>
        <dbReference type="PROSITE" id="PS00498"/>
    </source>
</evidence>
<keyword evidence="7" id="KW-0503">Monooxygenase</keyword>